<evidence type="ECO:0000313" key="4">
    <source>
        <dbReference type="EMBL" id="KAF2298834.1"/>
    </source>
</evidence>
<evidence type="ECO:0000256" key="1">
    <source>
        <dbReference type="ARBA" id="ARBA00023125"/>
    </source>
</evidence>
<dbReference type="InterPro" id="IPR000424">
    <property type="entry name" value="Primosome_PriB/ssb"/>
</dbReference>
<evidence type="ECO:0000256" key="2">
    <source>
        <dbReference type="PROSITE-ProRule" id="PRU00252"/>
    </source>
</evidence>
<dbReference type="FunFam" id="2.40.50.140:FF:000160">
    <property type="entry name" value="single-stranded DNA-binding protein, mitochondrial"/>
    <property type="match status" value="1"/>
</dbReference>
<evidence type="ECO:0000313" key="5">
    <source>
        <dbReference type="Proteomes" id="UP000467840"/>
    </source>
</evidence>
<dbReference type="SUPFAM" id="SSF50249">
    <property type="entry name" value="Nucleic acid-binding proteins"/>
    <property type="match status" value="1"/>
</dbReference>
<feature type="compositionally biased region" description="Low complexity" evidence="3">
    <location>
        <begin position="127"/>
        <end position="153"/>
    </location>
</feature>
<sequence length="309" mass="34245">MALHNLLRFGDLITLLHVFSSPSNSRAKNKMRLLRLKGFQLALSFKDIYKYKIIVTEGDQEGGTIAALVREMGAFALVVGLHDQSFLYKLSRSLLSNPKFSQISMPFCTDNLSSIEDSALEDSNPNSDTDTMPSSTSQSSFSSSTAAAASPGSTEERVVYDRKLENGLDLGIYRAILVGQVGQIPLQKKLKSGRIVTMFSLGTGGIRNNRRPLQNEEPREFANRSNVQWHRVSVYPLRLGALVMKNILPGAIIYLEGNLETKTFNDPITGLVRRVREVAIRRDGRIVFLGKGGDDQQEGAKELRSVGYF</sequence>
<reference evidence="4 5" key="1">
    <citation type="journal article" date="2020" name="Mol. Plant">
        <title>The Chromosome-Based Rubber Tree Genome Provides New Insights into Spurge Genome Evolution and Rubber Biosynthesis.</title>
        <authorList>
            <person name="Liu J."/>
            <person name="Shi C."/>
            <person name="Shi C.C."/>
            <person name="Li W."/>
            <person name="Zhang Q.J."/>
            <person name="Zhang Y."/>
            <person name="Li K."/>
            <person name="Lu H.F."/>
            <person name="Shi C."/>
            <person name="Zhu S.T."/>
            <person name="Xiao Z.Y."/>
            <person name="Nan H."/>
            <person name="Yue Y."/>
            <person name="Zhu X.G."/>
            <person name="Wu Y."/>
            <person name="Hong X.N."/>
            <person name="Fan G.Y."/>
            <person name="Tong Y."/>
            <person name="Zhang D."/>
            <person name="Mao C.L."/>
            <person name="Liu Y.L."/>
            <person name="Hao S.J."/>
            <person name="Liu W.Q."/>
            <person name="Lv M.Q."/>
            <person name="Zhang H.B."/>
            <person name="Liu Y."/>
            <person name="Hu-Tang G.R."/>
            <person name="Wang J.P."/>
            <person name="Wang J.H."/>
            <person name="Sun Y.H."/>
            <person name="Ni S.B."/>
            <person name="Chen W.B."/>
            <person name="Zhang X.C."/>
            <person name="Jiao Y.N."/>
            <person name="Eichler E.E."/>
            <person name="Li G.H."/>
            <person name="Liu X."/>
            <person name="Gao L.Z."/>
        </authorList>
    </citation>
    <scope>NUCLEOTIDE SEQUENCE [LARGE SCALE GENOMIC DNA]</scope>
    <source>
        <strain evidence="5">cv. GT1</strain>
        <tissue evidence="4">Leaf</tissue>
    </source>
</reference>
<evidence type="ECO:0008006" key="6">
    <source>
        <dbReference type="Google" id="ProtNLM"/>
    </source>
</evidence>
<dbReference type="CDD" id="cd04496">
    <property type="entry name" value="SSB_OBF"/>
    <property type="match status" value="1"/>
</dbReference>
<feature type="region of interest" description="Disordered" evidence="3">
    <location>
        <begin position="118"/>
        <end position="156"/>
    </location>
</feature>
<proteinExistence type="predicted"/>
<dbReference type="PANTHER" id="PTHR47848">
    <property type="entry name" value="ADENINE NUCLEOTIDE ALPHA HYDROLASES-LIKE SUPERFAMILY PROTEIN"/>
    <property type="match status" value="1"/>
</dbReference>
<dbReference type="Proteomes" id="UP000467840">
    <property type="component" value="Chromosome 1"/>
</dbReference>
<dbReference type="Pfam" id="PF00436">
    <property type="entry name" value="SSB"/>
    <property type="match status" value="1"/>
</dbReference>
<dbReference type="AlphaFoldDB" id="A0A6A6LCU6"/>
<dbReference type="GO" id="GO:0003697">
    <property type="term" value="F:single-stranded DNA binding"/>
    <property type="evidence" value="ECO:0007669"/>
    <property type="project" value="InterPro"/>
</dbReference>
<keyword evidence="1 2" id="KW-0238">DNA-binding</keyword>
<gene>
    <name evidence="4" type="ORF">GH714_028247</name>
</gene>
<dbReference type="PROSITE" id="PS50935">
    <property type="entry name" value="SSB"/>
    <property type="match status" value="1"/>
</dbReference>
<dbReference type="EMBL" id="JAAGAX010000011">
    <property type="protein sequence ID" value="KAF2298834.1"/>
    <property type="molecule type" value="Genomic_DNA"/>
</dbReference>
<organism evidence="4 5">
    <name type="scientific">Hevea brasiliensis</name>
    <name type="common">Para rubber tree</name>
    <name type="synonym">Siphonia brasiliensis</name>
    <dbReference type="NCBI Taxonomy" id="3981"/>
    <lineage>
        <taxon>Eukaryota</taxon>
        <taxon>Viridiplantae</taxon>
        <taxon>Streptophyta</taxon>
        <taxon>Embryophyta</taxon>
        <taxon>Tracheophyta</taxon>
        <taxon>Spermatophyta</taxon>
        <taxon>Magnoliopsida</taxon>
        <taxon>eudicotyledons</taxon>
        <taxon>Gunneridae</taxon>
        <taxon>Pentapetalae</taxon>
        <taxon>rosids</taxon>
        <taxon>fabids</taxon>
        <taxon>Malpighiales</taxon>
        <taxon>Euphorbiaceae</taxon>
        <taxon>Crotonoideae</taxon>
        <taxon>Micrandreae</taxon>
        <taxon>Hevea</taxon>
    </lineage>
</organism>
<keyword evidence="5" id="KW-1185">Reference proteome</keyword>
<name>A0A6A6LCU6_HEVBR</name>
<dbReference type="PANTHER" id="PTHR47848:SF1">
    <property type="entry name" value="ADENINE NUCLEOTIDE ALPHA HYDROLASES-LIKE SUPERFAMILY PROTEIN"/>
    <property type="match status" value="1"/>
</dbReference>
<dbReference type="Gene3D" id="2.40.50.140">
    <property type="entry name" value="Nucleic acid-binding proteins"/>
    <property type="match status" value="1"/>
</dbReference>
<comment type="caution">
    <text evidence="4">The sequence shown here is derived from an EMBL/GenBank/DDBJ whole genome shotgun (WGS) entry which is preliminary data.</text>
</comment>
<evidence type="ECO:0000256" key="3">
    <source>
        <dbReference type="SAM" id="MobiDB-lite"/>
    </source>
</evidence>
<protein>
    <recommendedName>
        <fullName evidence="6">Single-stranded DNA-binding protein</fullName>
    </recommendedName>
</protein>
<accession>A0A6A6LCU6</accession>
<dbReference type="InterPro" id="IPR012340">
    <property type="entry name" value="NA-bd_OB-fold"/>
</dbReference>